<keyword evidence="2" id="KW-1185">Reference proteome</keyword>
<reference evidence="1 2" key="1">
    <citation type="journal article" date="2021" name="Plant Biotechnol. J.">
        <title>Multi-omics assisted identification of the key and species-specific regulatory components of drought-tolerant mechanisms in Gossypium stocksii.</title>
        <authorList>
            <person name="Yu D."/>
            <person name="Ke L."/>
            <person name="Zhang D."/>
            <person name="Wu Y."/>
            <person name="Sun Y."/>
            <person name="Mei J."/>
            <person name="Sun J."/>
            <person name="Sun Y."/>
        </authorList>
    </citation>
    <scope>NUCLEOTIDE SEQUENCE [LARGE SCALE GENOMIC DNA]</scope>
    <source>
        <strain evidence="2">cv. E1</strain>
        <tissue evidence="1">Leaf</tissue>
    </source>
</reference>
<gene>
    <name evidence="1" type="ORF">J1N35_005305</name>
</gene>
<evidence type="ECO:0000313" key="2">
    <source>
        <dbReference type="Proteomes" id="UP000828251"/>
    </source>
</evidence>
<name>A0A9D3WFJ4_9ROSI</name>
<protein>
    <submittedName>
        <fullName evidence="1">Uncharacterized protein</fullName>
    </submittedName>
</protein>
<evidence type="ECO:0000313" key="1">
    <source>
        <dbReference type="EMBL" id="KAH1122145.1"/>
    </source>
</evidence>
<dbReference type="AlphaFoldDB" id="A0A9D3WFJ4"/>
<accession>A0A9D3WFJ4</accession>
<dbReference type="EMBL" id="JAIQCV010000002">
    <property type="protein sequence ID" value="KAH1122145.1"/>
    <property type="molecule type" value="Genomic_DNA"/>
</dbReference>
<dbReference type="Proteomes" id="UP000828251">
    <property type="component" value="Unassembled WGS sequence"/>
</dbReference>
<proteinExistence type="predicted"/>
<organism evidence="1 2">
    <name type="scientific">Gossypium stocksii</name>
    <dbReference type="NCBI Taxonomy" id="47602"/>
    <lineage>
        <taxon>Eukaryota</taxon>
        <taxon>Viridiplantae</taxon>
        <taxon>Streptophyta</taxon>
        <taxon>Embryophyta</taxon>
        <taxon>Tracheophyta</taxon>
        <taxon>Spermatophyta</taxon>
        <taxon>Magnoliopsida</taxon>
        <taxon>eudicotyledons</taxon>
        <taxon>Gunneridae</taxon>
        <taxon>Pentapetalae</taxon>
        <taxon>rosids</taxon>
        <taxon>malvids</taxon>
        <taxon>Malvales</taxon>
        <taxon>Malvaceae</taxon>
        <taxon>Malvoideae</taxon>
        <taxon>Gossypium</taxon>
    </lineage>
</organism>
<feature type="non-terminal residue" evidence="1">
    <location>
        <position position="121"/>
    </location>
</feature>
<sequence length="121" mass="13538">MHLETQEKIEYGFNSNQCRNSPSINLITVPLSFGRILPISLGLFVGSIEMDCKGKEGPPTSGADNLDLSTEALTGLVREVLKEVFEARVKELGETLQTRCLDCKKKREHNSLKLESHYLKC</sequence>
<comment type="caution">
    <text evidence="1">The sequence shown here is derived from an EMBL/GenBank/DDBJ whole genome shotgun (WGS) entry which is preliminary data.</text>
</comment>